<evidence type="ECO:0000256" key="3">
    <source>
        <dbReference type="ARBA" id="ARBA00023163"/>
    </source>
</evidence>
<proteinExistence type="predicted"/>
<evidence type="ECO:0000313" key="7">
    <source>
        <dbReference type="EMBL" id="GHH85071.1"/>
    </source>
</evidence>
<dbReference type="InterPro" id="IPR009057">
    <property type="entry name" value="Homeodomain-like_sf"/>
</dbReference>
<keyword evidence="1" id="KW-0805">Transcription regulation</keyword>
<dbReference type="Gene3D" id="1.10.357.10">
    <property type="entry name" value="Tetracycline Repressor, domain 2"/>
    <property type="match status" value="1"/>
</dbReference>
<evidence type="ECO:0000313" key="8">
    <source>
        <dbReference type="Proteomes" id="UP000603708"/>
    </source>
</evidence>
<keyword evidence="2 4" id="KW-0238">DNA-binding</keyword>
<feature type="DNA-binding region" description="H-T-H motif" evidence="4">
    <location>
        <begin position="43"/>
        <end position="62"/>
    </location>
</feature>
<dbReference type="Proteomes" id="UP000603708">
    <property type="component" value="Unassembled WGS sequence"/>
</dbReference>
<reference evidence="7" key="2">
    <citation type="submission" date="2020-09" db="EMBL/GenBank/DDBJ databases">
        <authorList>
            <person name="Sun Q."/>
            <person name="Ohkuma M."/>
        </authorList>
    </citation>
    <scope>NUCLEOTIDE SEQUENCE</scope>
    <source>
        <strain evidence="7">JCM 5069</strain>
    </source>
</reference>
<dbReference type="PRINTS" id="PR00455">
    <property type="entry name" value="HTHTETR"/>
</dbReference>
<evidence type="ECO:0000256" key="5">
    <source>
        <dbReference type="SAM" id="MobiDB-lite"/>
    </source>
</evidence>
<name>A0A919GII7_9ACTN</name>
<evidence type="ECO:0000256" key="1">
    <source>
        <dbReference type="ARBA" id="ARBA00023015"/>
    </source>
</evidence>
<gene>
    <name evidence="7" type="ORF">GCM10018793_51620</name>
</gene>
<protein>
    <submittedName>
        <fullName evidence="7">Transcriptional regulator</fullName>
    </submittedName>
</protein>
<dbReference type="SUPFAM" id="SSF46689">
    <property type="entry name" value="Homeodomain-like"/>
    <property type="match status" value="1"/>
</dbReference>
<dbReference type="PANTHER" id="PTHR47506:SF1">
    <property type="entry name" value="HTH-TYPE TRANSCRIPTIONAL REGULATOR YJDC"/>
    <property type="match status" value="1"/>
</dbReference>
<comment type="caution">
    <text evidence="7">The sequence shown here is derived from an EMBL/GenBank/DDBJ whole genome shotgun (WGS) entry which is preliminary data.</text>
</comment>
<feature type="region of interest" description="Disordered" evidence="5">
    <location>
        <begin position="210"/>
        <end position="234"/>
    </location>
</feature>
<organism evidence="7 8">
    <name type="scientific">Streptomyces sulfonofaciens</name>
    <dbReference type="NCBI Taxonomy" id="68272"/>
    <lineage>
        <taxon>Bacteria</taxon>
        <taxon>Bacillati</taxon>
        <taxon>Actinomycetota</taxon>
        <taxon>Actinomycetes</taxon>
        <taxon>Kitasatosporales</taxon>
        <taxon>Streptomycetaceae</taxon>
        <taxon>Streptomyces</taxon>
    </lineage>
</organism>
<dbReference type="EMBL" id="BNCD01000017">
    <property type="protein sequence ID" value="GHH85071.1"/>
    <property type="molecule type" value="Genomic_DNA"/>
</dbReference>
<evidence type="ECO:0000259" key="6">
    <source>
        <dbReference type="PROSITE" id="PS50977"/>
    </source>
</evidence>
<dbReference type="GO" id="GO:0003677">
    <property type="term" value="F:DNA binding"/>
    <property type="evidence" value="ECO:0007669"/>
    <property type="project" value="UniProtKB-UniRule"/>
</dbReference>
<sequence>MTWQDSVAPTTERRLTAAGRRTRERIVRAAAGLVFRRGVAGTSIPDVQQAAGVSASQIYHYFGDKQGLVRAVVDHQVTATLDRQRPALDHLDSFAALRAWCEETVAGQARRGCEGGCEIGSLAGELVETGPDTRAELVAAFERWEAPIRAGLVRMQRSGELDASADVHDLATVLLTSLQGGLLLAQVRRSVHPLKAATDAAIAYVESFAARPRPEMGPGTEPPARDLPDRVREP</sequence>
<dbReference type="SUPFAM" id="SSF48498">
    <property type="entry name" value="Tetracyclin repressor-like, C-terminal domain"/>
    <property type="match status" value="1"/>
</dbReference>
<feature type="domain" description="HTH tetR-type" evidence="6">
    <location>
        <begin position="20"/>
        <end position="80"/>
    </location>
</feature>
<keyword evidence="3" id="KW-0804">Transcription</keyword>
<feature type="compositionally biased region" description="Basic and acidic residues" evidence="5">
    <location>
        <begin position="223"/>
        <end position="234"/>
    </location>
</feature>
<evidence type="ECO:0000256" key="2">
    <source>
        <dbReference type="ARBA" id="ARBA00023125"/>
    </source>
</evidence>
<accession>A0A919GII7</accession>
<dbReference type="InterPro" id="IPR001647">
    <property type="entry name" value="HTH_TetR"/>
</dbReference>
<dbReference type="PROSITE" id="PS50977">
    <property type="entry name" value="HTH_TETR_2"/>
    <property type="match status" value="1"/>
</dbReference>
<reference evidence="7" key="1">
    <citation type="journal article" date="2014" name="Int. J. Syst. Evol. Microbiol.">
        <title>Complete genome sequence of Corynebacterium casei LMG S-19264T (=DSM 44701T), isolated from a smear-ripened cheese.</title>
        <authorList>
            <consortium name="US DOE Joint Genome Institute (JGI-PGF)"/>
            <person name="Walter F."/>
            <person name="Albersmeier A."/>
            <person name="Kalinowski J."/>
            <person name="Ruckert C."/>
        </authorList>
    </citation>
    <scope>NUCLEOTIDE SEQUENCE</scope>
    <source>
        <strain evidence="7">JCM 5069</strain>
    </source>
</reference>
<dbReference type="RefSeq" id="WP_189935983.1">
    <property type="nucleotide sequence ID" value="NZ_BNCD01000017.1"/>
</dbReference>
<keyword evidence="8" id="KW-1185">Reference proteome</keyword>
<dbReference type="AlphaFoldDB" id="A0A919GII7"/>
<dbReference type="Pfam" id="PF16925">
    <property type="entry name" value="TetR_C_13"/>
    <property type="match status" value="1"/>
</dbReference>
<dbReference type="Gene3D" id="1.10.10.60">
    <property type="entry name" value="Homeodomain-like"/>
    <property type="match status" value="1"/>
</dbReference>
<evidence type="ECO:0000256" key="4">
    <source>
        <dbReference type="PROSITE-ProRule" id="PRU00335"/>
    </source>
</evidence>
<dbReference type="InterPro" id="IPR011075">
    <property type="entry name" value="TetR_C"/>
</dbReference>
<dbReference type="InterPro" id="IPR036271">
    <property type="entry name" value="Tet_transcr_reg_TetR-rel_C_sf"/>
</dbReference>
<dbReference type="PANTHER" id="PTHR47506">
    <property type="entry name" value="TRANSCRIPTIONAL REGULATORY PROTEIN"/>
    <property type="match status" value="1"/>
</dbReference>
<dbReference type="Pfam" id="PF00440">
    <property type="entry name" value="TetR_N"/>
    <property type="match status" value="1"/>
</dbReference>